<dbReference type="InterPro" id="IPR000073">
    <property type="entry name" value="AB_hydrolase_1"/>
</dbReference>
<dbReference type="EMBL" id="CP065047">
    <property type="protein sequence ID" value="QPI40176.1"/>
    <property type="molecule type" value="Genomic_DNA"/>
</dbReference>
<dbReference type="PANTHER" id="PTHR47751">
    <property type="entry name" value="SUPERFAMILY HYDROLASE, PUTATIVE (AFU_ORTHOLOGUE AFUA_2G16580)-RELATED"/>
    <property type="match status" value="1"/>
</dbReference>
<evidence type="ECO:0000313" key="4">
    <source>
        <dbReference type="Proteomes" id="UP000465306"/>
    </source>
</evidence>
<dbReference type="RefSeq" id="WP_085075223.1">
    <property type="nucleotide sequence ID" value="NZ_BLKU01000003.1"/>
</dbReference>
<dbReference type="EMBL" id="BLKU01000003">
    <property type="protein sequence ID" value="GFG64889.1"/>
    <property type="molecule type" value="Genomic_DNA"/>
</dbReference>
<dbReference type="AlphaFoldDB" id="A0AAX1JFE6"/>
<sequence>MNQHQDIEFDAEGVILRGLFFPAADGPAPAPAVVMAHGLAGEVTHFITDYAEVFAAAGLSTLVYDHRGWGRSDTGSGMPRNESDPFQQIRDYQHAVTYLQNRPDVNPDRIGAWGTSLSAGHVYVLRAIDRRVKAVVGQVPFISGSRHIGDLLPADTREATFASFAADRRARARGDEAAYLPIADQNPCAGAALPTPDSYQYFFGPGGVAERDPSFANRITARSVENCFGYEPGWYLSHITATPVLMVIATRDRLTAGELALAAYENAFGPKRLVTIDCGHFEAYFGPSSNIAKSAARDFFTEHLCA</sequence>
<dbReference type="InterPro" id="IPR051411">
    <property type="entry name" value="Polyketide_trans_af380"/>
</dbReference>
<keyword evidence="4" id="KW-1185">Reference proteome</keyword>
<evidence type="ECO:0000259" key="1">
    <source>
        <dbReference type="Pfam" id="PF00561"/>
    </source>
</evidence>
<dbReference type="KEGG" id="mku:I2456_12510"/>
<dbReference type="Proteomes" id="UP000663583">
    <property type="component" value="Chromosome"/>
</dbReference>
<dbReference type="Pfam" id="PF00561">
    <property type="entry name" value="Abhydrolase_1"/>
    <property type="match status" value="1"/>
</dbReference>
<reference evidence="2 4" key="1">
    <citation type="journal article" date="2019" name="Emerg. Microbes Infect.">
        <title>Comprehensive subspecies identification of 175 nontuberculous mycobacteria species based on 7547 genomic profiles.</title>
        <authorList>
            <person name="Matsumoto Y."/>
            <person name="Kinjo T."/>
            <person name="Motooka D."/>
            <person name="Nabeya D."/>
            <person name="Jung N."/>
            <person name="Uechi K."/>
            <person name="Horii T."/>
            <person name="Iida T."/>
            <person name="Fujita J."/>
            <person name="Nakamura S."/>
        </authorList>
    </citation>
    <scope>NUCLEOTIDE SEQUENCE [LARGE SCALE GENOMIC DNA]</scope>
    <source>
        <strain evidence="2 4">JCM 13573</strain>
    </source>
</reference>
<dbReference type="GO" id="GO:0003824">
    <property type="term" value="F:catalytic activity"/>
    <property type="evidence" value="ECO:0007669"/>
    <property type="project" value="UniProtKB-ARBA"/>
</dbReference>
<name>A0AAX1JFE6_9MYCO</name>
<dbReference type="Proteomes" id="UP000465306">
    <property type="component" value="Unassembled WGS sequence"/>
</dbReference>
<dbReference type="PANTHER" id="PTHR47751:SF2">
    <property type="entry name" value="DLTD N-TERMINAL DOMAIN PROTEIN (AFU_ORTHOLOGUE AFUA_8G00380)-RELATED"/>
    <property type="match status" value="1"/>
</dbReference>
<protein>
    <submittedName>
        <fullName evidence="3">Acetylxylan esterase</fullName>
    </submittedName>
    <submittedName>
        <fullName evidence="2">Peptidase</fullName>
    </submittedName>
</protein>
<evidence type="ECO:0000313" key="3">
    <source>
        <dbReference type="EMBL" id="QPI40176.1"/>
    </source>
</evidence>
<accession>A0AAX1JFE6</accession>
<dbReference type="Gene3D" id="3.40.50.1820">
    <property type="entry name" value="alpha/beta hydrolase"/>
    <property type="match status" value="1"/>
</dbReference>
<proteinExistence type="predicted"/>
<dbReference type="SUPFAM" id="SSF53474">
    <property type="entry name" value="alpha/beta-Hydrolases"/>
    <property type="match status" value="1"/>
</dbReference>
<dbReference type="Gene3D" id="1.10.10.800">
    <property type="match status" value="1"/>
</dbReference>
<evidence type="ECO:0000313" key="5">
    <source>
        <dbReference type="Proteomes" id="UP000663583"/>
    </source>
</evidence>
<reference evidence="3" key="3">
    <citation type="submission" date="2020-11" db="EMBL/GenBank/DDBJ databases">
        <title>Intraspecies plasmid and genomic variation of Mycobacterium kubicae revealed by the complete genome sequences of two clinical isolates.</title>
        <authorList>
            <person name="Hendrix J.R."/>
            <person name="Epperson L.E."/>
            <person name="Honda J.R."/>
            <person name="Strong M."/>
        </authorList>
    </citation>
    <scope>NUCLEOTIDE SEQUENCE</scope>
    <source>
        <strain evidence="3">JCM 13573</strain>
    </source>
</reference>
<gene>
    <name evidence="3" type="ORF">I2456_12510</name>
    <name evidence="2" type="ORF">MKUB_23790</name>
</gene>
<evidence type="ECO:0000313" key="2">
    <source>
        <dbReference type="EMBL" id="GFG64889.1"/>
    </source>
</evidence>
<feature type="domain" description="AB hydrolase-1" evidence="1">
    <location>
        <begin position="31"/>
        <end position="284"/>
    </location>
</feature>
<reference evidence="2" key="2">
    <citation type="submission" date="2020-02" db="EMBL/GenBank/DDBJ databases">
        <authorList>
            <person name="Matsumoto Y."/>
            <person name="Kinjo T."/>
            <person name="Motooka D."/>
            <person name="Nabeya D."/>
            <person name="Jung N."/>
            <person name="Uechi K."/>
            <person name="Horii T."/>
            <person name="Iida T."/>
            <person name="Fujita J."/>
            <person name="Nakamura S."/>
        </authorList>
    </citation>
    <scope>NUCLEOTIDE SEQUENCE</scope>
    <source>
        <strain evidence="2">JCM 13573</strain>
    </source>
</reference>
<organism evidence="3 5">
    <name type="scientific">Mycobacterium kubicae</name>
    <dbReference type="NCBI Taxonomy" id="120959"/>
    <lineage>
        <taxon>Bacteria</taxon>
        <taxon>Bacillati</taxon>
        <taxon>Actinomycetota</taxon>
        <taxon>Actinomycetes</taxon>
        <taxon>Mycobacteriales</taxon>
        <taxon>Mycobacteriaceae</taxon>
        <taxon>Mycobacterium</taxon>
        <taxon>Mycobacterium simiae complex</taxon>
    </lineage>
</organism>
<dbReference type="InterPro" id="IPR029058">
    <property type="entry name" value="AB_hydrolase_fold"/>
</dbReference>